<feature type="signal peptide" evidence="1">
    <location>
        <begin position="1"/>
        <end position="16"/>
    </location>
</feature>
<keyword evidence="3" id="KW-1185">Reference proteome</keyword>
<dbReference type="InterPro" id="IPR052022">
    <property type="entry name" value="26kDa_periplasmic_antigen"/>
</dbReference>
<keyword evidence="1" id="KW-0732">Signal</keyword>
<evidence type="ECO:0008006" key="4">
    <source>
        <dbReference type="Google" id="ProtNLM"/>
    </source>
</evidence>
<protein>
    <recommendedName>
        <fullName evidence="4">DUF541 domain-containing protein</fullName>
    </recommendedName>
</protein>
<dbReference type="AlphaFoldDB" id="A0A8S1QHZ0"/>
<dbReference type="PANTHER" id="PTHR34387">
    <property type="entry name" value="SLR1258 PROTEIN"/>
    <property type="match status" value="1"/>
</dbReference>
<reference evidence="2" key="1">
    <citation type="submission" date="2021-01" db="EMBL/GenBank/DDBJ databases">
        <authorList>
            <consortium name="Genoscope - CEA"/>
            <person name="William W."/>
        </authorList>
    </citation>
    <scope>NUCLEOTIDE SEQUENCE</scope>
</reference>
<dbReference type="EMBL" id="CAJJDM010000172">
    <property type="protein sequence ID" value="CAD8115638.1"/>
    <property type="molecule type" value="Genomic_DNA"/>
</dbReference>
<gene>
    <name evidence="2" type="ORF">PPRIM_AZ9-3.1.T1650082</name>
</gene>
<evidence type="ECO:0000256" key="1">
    <source>
        <dbReference type="SAM" id="SignalP"/>
    </source>
</evidence>
<name>A0A8S1QHZ0_PARPR</name>
<feature type="chain" id="PRO_5035825579" description="DUF541 domain-containing protein" evidence="1">
    <location>
        <begin position="17"/>
        <end position="258"/>
    </location>
</feature>
<dbReference type="OMA" id="INNIECT"/>
<dbReference type="Proteomes" id="UP000688137">
    <property type="component" value="Unassembled WGS sequence"/>
</dbReference>
<evidence type="ECO:0000313" key="2">
    <source>
        <dbReference type="EMBL" id="CAD8115638.1"/>
    </source>
</evidence>
<comment type="caution">
    <text evidence="2">The sequence shown here is derived from an EMBL/GenBank/DDBJ whole genome shotgun (WGS) entry which is preliminary data.</text>
</comment>
<dbReference type="GO" id="GO:0006974">
    <property type="term" value="P:DNA damage response"/>
    <property type="evidence" value="ECO:0007669"/>
    <property type="project" value="TreeGrafter"/>
</dbReference>
<organism evidence="2 3">
    <name type="scientific">Paramecium primaurelia</name>
    <dbReference type="NCBI Taxonomy" id="5886"/>
    <lineage>
        <taxon>Eukaryota</taxon>
        <taxon>Sar</taxon>
        <taxon>Alveolata</taxon>
        <taxon>Ciliophora</taxon>
        <taxon>Intramacronucleata</taxon>
        <taxon>Oligohymenophorea</taxon>
        <taxon>Peniculida</taxon>
        <taxon>Parameciidae</taxon>
        <taxon>Paramecium</taxon>
    </lineage>
</organism>
<dbReference type="PANTHER" id="PTHR34387:SF2">
    <property type="entry name" value="SLR1258 PROTEIN"/>
    <property type="match status" value="1"/>
</dbReference>
<dbReference type="Pfam" id="PF04402">
    <property type="entry name" value="SIMPL"/>
    <property type="match status" value="1"/>
</dbReference>
<dbReference type="InterPro" id="IPR007497">
    <property type="entry name" value="SIMPL/DUF541"/>
</dbReference>
<proteinExistence type="predicted"/>
<evidence type="ECO:0000313" key="3">
    <source>
        <dbReference type="Proteomes" id="UP000688137"/>
    </source>
</evidence>
<accession>A0A8S1QHZ0</accession>
<sequence>MIRILTIAICITIIFGSFVKEQQAINNIECTYVEYKRPEIFYVTGTGSLSIEPTIASVNFAIEIQNELAEVALNTANKIQTQAFKSLQSVDTTNAGVKISTTQFQMFPHSEYDYPYNGNAQLKFQGYKVIISQKLETPNLKIVGKLIDAAINAGVTTINNVSFDIKPEQKSELKDQILQLAIKDATNKAEITLKALDMKIHSIKSISIDQSYAPRPVYEDQAVMKEVLIGAAPTKIFAQEQNLQHSVTVGFIIVPIDQ</sequence>